<keyword evidence="5 7" id="KW-1133">Transmembrane helix</keyword>
<dbReference type="PANTHER" id="PTHR30489">
    <property type="entry name" value="LIPOPROTEIN-RELEASING SYSTEM TRANSMEMBRANE PROTEIN LOLE"/>
    <property type="match status" value="1"/>
</dbReference>
<dbReference type="EMBL" id="PJCH01000015">
    <property type="protein sequence ID" value="PQA85964.1"/>
    <property type="molecule type" value="Genomic_DNA"/>
</dbReference>
<evidence type="ECO:0000256" key="4">
    <source>
        <dbReference type="ARBA" id="ARBA00022692"/>
    </source>
</evidence>
<dbReference type="Pfam" id="PF02687">
    <property type="entry name" value="FtsX"/>
    <property type="match status" value="1"/>
</dbReference>
<evidence type="ECO:0000313" key="11">
    <source>
        <dbReference type="Proteomes" id="UP000239504"/>
    </source>
</evidence>
<feature type="transmembrane region" description="Helical" evidence="7">
    <location>
        <begin position="312"/>
        <end position="342"/>
    </location>
</feature>
<dbReference type="InterPro" id="IPR003838">
    <property type="entry name" value="ABC3_permease_C"/>
</dbReference>
<proteinExistence type="inferred from homology"/>
<feature type="transmembrane region" description="Helical" evidence="7">
    <location>
        <begin position="269"/>
        <end position="291"/>
    </location>
</feature>
<evidence type="ECO:0000256" key="1">
    <source>
        <dbReference type="ARBA" id="ARBA00004651"/>
    </source>
</evidence>
<organism evidence="10 11">
    <name type="scientific">Hyphococcus luteus</name>
    <dbReference type="NCBI Taxonomy" id="2058213"/>
    <lineage>
        <taxon>Bacteria</taxon>
        <taxon>Pseudomonadati</taxon>
        <taxon>Pseudomonadota</taxon>
        <taxon>Alphaproteobacteria</taxon>
        <taxon>Parvularculales</taxon>
        <taxon>Parvularculaceae</taxon>
        <taxon>Hyphococcus</taxon>
    </lineage>
</organism>
<evidence type="ECO:0000259" key="8">
    <source>
        <dbReference type="Pfam" id="PF02687"/>
    </source>
</evidence>
<evidence type="ECO:0000256" key="3">
    <source>
        <dbReference type="ARBA" id="ARBA00022475"/>
    </source>
</evidence>
<dbReference type="Pfam" id="PF12704">
    <property type="entry name" value="MacB_PCD"/>
    <property type="match status" value="1"/>
</dbReference>
<dbReference type="InterPro" id="IPR051447">
    <property type="entry name" value="Lipoprotein-release_system"/>
</dbReference>
<dbReference type="AlphaFoldDB" id="A0A2S7K0D3"/>
<evidence type="ECO:0000256" key="6">
    <source>
        <dbReference type="ARBA" id="ARBA00023136"/>
    </source>
</evidence>
<keyword evidence="3" id="KW-1003">Cell membrane</keyword>
<dbReference type="InterPro" id="IPR025857">
    <property type="entry name" value="MacB_PCD"/>
</dbReference>
<keyword evidence="11" id="KW-1185">Reference proteome</keyword>
<keyword evidence="4 7" id="KW-0812">Transmembrane</keyword>
<evidence type="ECO:0000256" key="2">
    <source>
        <dbReference type="ARBA" id="ARBA00005236"/>
    </source>
</evidence>
<feature type="transmembrane region" description="Helical" evidence="7">
    <location>
        <begin position="373"/>
        <end position="393"/>
    </location>
</feature>
<reference evidence="10 11" key="1">
    <citation type="submission" date="2017-12" db="EMBL/GenBank/DDBJ databases">
        <authorList>
            <person name="Hurst M.R.H."/>
        </authorList>
    </citation>
    <scope>NUCLEOTIDE SEQUENCE [LARGE SCALE GENOMIC DNA]</scope>
    <source>
        <strain evidence="10 11">SY-3-19</strain>
    </source>
</reference>
<name>A0A2S7K0D3_9PROT</name>
<comment type="caution">
    <text evidence="10">The sequence shown here is derived from an EMBL/GenBank/DDBJ whole genome shotgun (WGS) entry which is preliminary data.</text>
</comment>
<sequence length="407" mass="44258">MEKLELLLPLAWRSLWRNPRRTIITVLVVSVGLWSILVFAVLLEAWSASSRDTTQKMMTGEGQIHAAGYLDDPTIANRMAPLEGALADILKSDAVKAYAERVRVAAIMQSEYRTLPITLTGVAPAKERAVSVLPDKVSKGRYLENAEDDGIVIGRNLASRLKTRVGKRVVVLVQDTKGELAERAFKVVGVYAASQQIEDEFVFTGLDPAQKLIGAGSGISEIVFDSSDAEALPSLVDKLRAAAPALDVQSWETLKPLAYAVSTFFNEFIMMWLGVMFAMMAIGIVNTQLMAVFERTREFGLFQALGMRPRLVLMEVALESTMLIGIGVVIGAAFAVLSVMAFPGGLDLGFLGRGAELVGAGRVLYLSIDISDFVRYSFIIWALGVCASLWPAWRAAHVSPVMAMARA</sequence>
<keyword evidence="6 7" id="KW-0472">Membrane</keyword>
<comment type="subcellular location">
    <subcellularLocation>
        <location evidence="1">Cell membrane</location>
        <topology evidence="1">Multi-pass membrane protein</topology>
    </subcellularLocation>
</comment>
<evidence type="ECO:0000256" key="7">
    <source>
        <dbReference type="SAM" id="Phobius"/>
    </source>
</evidence>
<feature type="domain" description="ABC3 transporter permease C-terminal" evidence="8">
    <location>
        <begin position="273"/>
        <end position="400"/>
    </location>
</feature>
<evidence type="ECO:0000256" key="5">
    <source>
        <dbReference type="ARBA" id="ARBA00022989"/>
    </source>
</evidence>
<gene>
    <name evidence="10" type="ORF">CW354_16390</name>
</gene>
<feature type="domain" description="MacB-like periplasmic core" evidence="9">
    <location>
        <begin position="22"/>
        <end position="241"/>
    </location>
</feature>
<dbReference type="OrthoDB" id="5137249at2"/>
<protein>
    <submittedName>
        <fullName evidence="10">ABC transporter permease</fullName>
    </submittedName>
</protein>
<accession>A0A2S7K0D3</accession>
<dbReference type="GO" id="GO:0098797">
    <property type="term" value="C:plasma membrane protein complex"/>
    <property type="evidence" value="ECO:0007669"/>
    <property type="project" value="TreeGrafter"/>
</dbReference>
<dbReference type="RefSeq" id="WP_104831177.1">
    <property type="nucleotide sequence ID" value="NZ_PJCH01000015.1"/>
</dbReference>
<evidence type="ECO:0000259" key="9">
    <source>
        <dbReference type="Pfam" id="PF12704"/>
    </source>
</evidence>
<comment type="similarity">
    <text evidence="2">Belongs to the ABC-4 integral membrane protein family. LolC/E subfamily.</text>
</comment>
<dbReference type="GO" id="GO:0044874">
    <property type="term" value="P:lipoprotein localization to outer membrane"/>
    <property type="evidence" value="ECO:0007669"/>
    <property type="project" value="TreeGrafter"/>
</dbReference>
<feature type="transmembrane region" description="Helical" evidence="7">
    <location>
        <begin position="21"/>
        <end position="43"/>
    </location>
</feature>
<evidence type="ECO:0000313" key="10">
    <source>
        <dbReference type="EMBL" id="PQA85964.1"/>
    </source>
</evidence>
<dbReference type="Proteomes" id="UP000239504">
    <property type="component" value="Unassembled WGS sequence"/>
</dbReference>
<dbReference type="PANTHER" id="PTHR30489:SF0">
    <property type="entry name" value="LIPOPROTEIN-RELEASING SYSTEM TRANSMEMBRANE PROTEIN LOLE"/>
    <property type="match status" value="1"/>
</dbReference>